<keyword evidence="2" id="KW-1185">Reference proteome</keyword>
<dbReference type="RefSeq" id="WP_354009041.1">
    <property type="nucleotide sequence ID" value="NZ_JBEWTA010000001.1"/>
</dbReference>
<proteinExistence type="predicted"/>
<protein>
    <submittedName>
        <fullName evidence="1">Glycosyltransferase involved in cell wall biosynthesis</fullName>
    </submittedName>
</protein>
<dbReference type="Pfam" id="PF13692">
    <property type="entry name" value="Glyco_trans_1_4"/>
    <property type="match status" value="1"/>
</dbReference>
<organism evidence="1 2">
    <name type="scientific">Endozoicomonas lisbonensis</name>
    <dbReference type="NCBI Taxonomy" id="3120522"/>
    <lineage>
        <taxon>Bacteria</taxon>
        <taxon>Pseudomonadati</taxon>
        <taxon>Pseudomonadota</taxon>
        <taxon>Gammaproteobacteria</taxon>
        <taxon>Oceanospirillales</taxon>
        <taxon>Endozoicomonadaceae</taxon>
        <taxon>Endozoicomonas</taxon>
    </lineage>
</organism>
<dbReference type="Proteomes" id="UP001549366">
    <property type="component" value="Unassembled WGS sequence"/>
</dbReference>
<sequence length="400" mass="45287">MAEHDDVVPENCILFATADWDEPYWTNKQHCAKSLAELGVKVLYVESVGIRKPKAGSGRDWKRLLRRLRKGLASIVFGAKECSPGIFVLSPLLVPVGYRFWLARILNRWLLKITIARTINQRRFDKPLIWTYHPFMLDVIDGLSFNRLIYHCVDDLAAVPGVDAIAFREAETQLLRRADVVFATAKPLAESCRVLNSNTHFYPNVVDAAHFGKAIQPGLLPPELERIPEPRLVYHGVLSDYKVNFQLLLECAQRRSNWSWVFIGEEREGQKSSIVAELARLPNVHFLGYRPYDVLPDYLRGMQIGLLPSHLNDYTEGMFPMKYFEYIAAGLPVVSTSLAFTEVCRQGIRVAENNSDFIVQIERQLATGRLKVDEIRGFIGENTWAGRTGKMLAAVIGGAK</sequence>
<dbReference type="PANTHER" id="PTHR12526">
    <property type="entry name" value="GLYCOSYLTRANSFERASE"/>
    <property type="match status" value="1"/>
</dbReference>
<dbReference type="SUPFAM" id="SSF53756">
    <property type="entry name" value="UDP-Glycosyltransferase/glycogen phosphorylase"/>
    <property type="match status" value="1"/>
</dbReference>
<accession>A0ABV2SML5</accession>
<evidence type="ECO:0000313" key="2">
    <source>
        <dbReference type="Proteomes" id="UP001549366"/>
    </source>
</evidence>
<dbReference type="Gene3D" id="3.40.50.11010">
    <property type="match status" value="1"/>
</dbReference>
<name>A0ABV2SML5_9GAMM</name>
<dbReference type="PANTHER" id="PTHR12526:SF630">
    <property type="entry name" value="GLYCOSYLTRANSFERASE"/>
    <property type="match status" value="1"/>
</dbReference>
<comment type="caution">
    <text evidence="1">The sequence shown here is derived from an EMBL/GenBank/DDBJ whole genome shotgun (WGS) entry which is preliminary data.</text>
</comment>
<gene>
    <name evidence="1" type="ORF">V5J35_004199</name>
</gene>
<evidence type="ECO:0000313" key="1">
    <source>
        <dbReference type="EMBL" id="MET4759007.1"/>
    </source>
</evidence>
<dbReference type="EMBL" id="JBEWTB010000002">
    <property type="protein sequence ID" value="MET4759007.1"/>
    <property type="molecule type" value="Genomic_DNA"/>
</dbReference>
<dbReference type="Gene3D" id="3.40.50.2000">
    <property type="entry name" value="Glycogen Phosphorylase B"/>
    <property type="match status" value="1"/>
</dbReference>
<reference evidence="1 2" key="1">
    <citation type="submission" date="2024-06" db="EMBL/GenBank/DDBJ databases">
        <title>Genomic Encyclopedia of Type Strains, Phase V (KMG-V): Genome sequencing to study the core and pangenomes of soil and plant-associated prokaryotes.</title>
        <authorList>
            <person name="Whitman W."/>
        </authorList>
    </citation>
    <scope>NUCLEOTIDE SEQUENCE [LARGE SCALE GENOMIC DNA]</scope>
    <source>
        <strain evidence="1 2">NE40</strain>
    </source>
</reference>